<dbReference type="GO" id="GO:0033739">
    <property type="term" value="F:preQ1 synthase activity"/>
    <property type="evidence" value="ECO:0007669"/>
    <property type="project" value="UniProtKB-UniRule"/>
</dbReference>
<evidence type="ECO:0000256" key="5">
    <source>
        <dbReference type="HAMAP-Rule" id="MF_00817"/>
    </source>
</evidence>
<dbReference type="PIRSF" id="PIRSF004750">
    <property type="entry name" value="Nitrile_oxidored_YqcD_prd"/>
    <property type="match status" value="1"/>
</dbReference>
<feature type="binding site" evidence="5">
    <location>
        <begin position="82"/>
        <end position="83"/>
    </location>
    <ligand>
        <name>NADPH</name>
        <dbReference type="ChEBI" id="CHEBI:57783"/>
    </ligand>
</feature>
<dbReference type="PANTHER" id="PTHR34354:SF1">
    <property type="entry name" value="NADPH-DEPENDENT 7-CYANO-7-DEAZAGUANINE REDUCTASE"/>
    <property type="match status" value="1"/>
</dbReference>
<keyword evidence="4 5" id="KW-0560">Oxidoreductase</keyword>
<dbReference type="Proteomes" id="UP000823889">
    <property type="component" value="Unassembled WGS sequence"/>
</dbReference>
<reference evidence="7" key="1">
    <citation type="journal article" date="2021" name="PeerJ">
        <title>Extensive microbial diversity within the chicken gut microbiome revealed by metagenomics and culture.</title>
        <authorList>
            <person name="Gilroy R."/>
            <person name="Ravi A."/>
            <person name="Getino M."/>
            <person name="Pursley I."/>
            <person name="Horton D.L."/>
            <person name="Alikhan N.F."/>
            <person name="Baker D."/>
            <person name="Gharbi K."/>
            <person name="Hall N."/>
            <person name="Watson M."/>
            <person name="Adriaenssens E.M."/>
            <person name="Foster-Nyarko E."/>
            <person name="Jarju S."/>
            <person name="Secka A."/>
            <person name="Antonio M."/>
            <person name="Oren A."/>
            <person name="Chaudhuri R.R."/>
            <person name="La Ragione R."/>
            <person name="Hildebrand F."/>
            <person name="Pallen M.J."/>
        </authorList>
    </citation>
    <scope>NUCLEOTIDE SEQUENCE</scope>
    <source>
        <strain evidence="7">9264</strain>
    </source>
</reference>
<keyword evidence="2 5" id="KW-0671">Queuosine biosynthesis</keyword>
<evidence type="ECO:0000313" key="7">
    <source>
        <dbReference type="EMBL" id="HJD43598.1"/>
    </source>
</evidence>
<keyword evidence="3 5" id="KW-0521">NADP</keyword>
<dbReference type="AlphaFoldDB" id="A0A9D2RIG4"/>
<evidence type="ECO:0000256" key="1">
    <source>
        <dbReference type="ARBA" id="ARBA00022490"/>
    </source>
</evidence>
<feature type="binding site" evidence="5">
    <location>
        <begin position="220"/>
        <end position="221"/>
    </location>
    <ligand>
        <name>substrate</name>
    </ligand>
</feature>
<dbReference type="NCBIfam" id="TIGR03138">
    <property type="entry name" value="QueF"/>
    <property type="match status" value="1"/>
</dbReference>
<proteinExistence type="inferred from homology"/>
<gene>
    <name evidence="5 7" type="primary">queF</name>
    <name evidence="7" type="ORF">H9906_01030</name>
</gene>
<dbReference type="GO" id="GO:0008616">
    <property type="term" value="P:tRNA queuosine(34) biosynthetic process"/>
    <property type="evidence" value="ECO:0007669"/>
    <property type="project" value="UniProtKB-UniRule"/>
</dbReference>
<feature type="active site" description="Thioimide intermediate" evidence="5">
    <location>
        <position position="181"/>
    </location>
</feature>
<dbReference type="InterPro" id="IPR029139">
    <property type="entry name" value="QueF_N"/>
</dbReference>
<feature type="active site" description="Proton donor" evidence="5">
    <location>
        <position position="188"/>
    </location>
</feature>
<feature type="binding site" evidence="5">
    <location>
        <begin position="80"/>
        <end position="82"/>
    </location>
    <ligand>
        <name>substrate</name>
    </ligand>
</feature>
<comment type="subcellular location">
    <subcellularLocation>
        <location evidence="5">Cytoplasm</location>
    </subcellularLocation>
</comment>
<dbReference type="EC" id="1.7.1.13" evidence="5"/>
<dbReference type="GO" id="GO:0005737">
    <property type="term" value="C:cytoplasm"/>
    <property type="evidence" value="ECO:0007669"/>
    <property type="project" value="UniProtKB-SubCell"/>
</dbReference>
<evidence type="ECO:0000259" key="6">
    <source>
        <dbReference type="Pfam" id="PF14819"/>
    </source>
</evidence>
<dbReference type="SUPFAM" id="SSF55620">
    <property type="entry name" value="Tetrahydrobiopterin biosynthesis enzymes-like"/>
    <property type="match status" value="1"/>
</dbReference>
<comment type="catalytic activity">
    <reaction evidence="5">
        <text>7-aminomethyl-7-carbaguanine + 2 NADP(+) = 7-cyano-7-carbaguanine + 2 NADPH + 3 H(+)</text>
        <dbReference type="Rhea" id="RHEA:13409"/>
        <dbReference type="ChEBI" id="CHEBI:15378"/>
        <dbReference type="ChEBI" id="CHEBI:45075"/>
        <dbReference type="ChEBI" id="CHEBI:57783"/>
        <dbReference type="ChEBI" id="CHEBI:58349"/>
        <dbReference type="ChEBI" id="CHEBI:58703"/>
        <dbReference type="EC" id="1.7.1.13"/>
    </reaction>
</comment>
<feature type="binding site" evidence="5">
    <location>
        <begin position="249"/>
        <end position="250"/>
    </location>
    <ligand>
        <name>NADPH</name>
        <dbReference type="ChEBI" id="CHEBI:57783"/>
    </ligand>
</feature>
<dbReference type="InterPro" id="IPR050084">
    <property type="entry name" value="NADPH_dep_7-cyano-7-deazaG_red"/>
</dbReference>
<dbReference type="InterPro" id="IPR016428">
    <property type="entry name" value="QueF_type2"/>
</dbReference>
<comment type="subunit">
    <text evidence="5">Homodimer.</text>
</comment>
<dbReference type="Pfam" id="PF14819">
    <property type="entry name" value="QueF_N"/>
    <property type="match status" value="1"/>
</dbReference>
<evidence type="ECO:0000256" key="2">
    <source>
        <dbReference type="ARBA" id="ARBA00022785"/>
    </source>
</evidence>
<dbReference type="PANTHER" id="PTHR34354">
    <property type="entry name" value="NADPH-DEPENDENT 7-CYANO-7-DEAZAGUANINE REDUCTASE"/>
    <property type="match status" value="1"/>
</dbReference>
<accession>A0A9D2RIG4</accession>
<name>A0A9D2RIG4_9BURK</name>
<dbReference type="EMBL" id="DWUQ01000021">
    <property type="protein sequence ID" value="HJD43598.1"/>
    <property type="molecule type" value="Genomic_DNA"/>
</dbReference>
<comment type="function">
    <text evidence="5">Catalyzes the NADPH-dependent reduction of 7-cyano-7-deazaguanine (preQ0) to 7-aminomethyl-7-deazaguanine (preQ1).</text>
</comment>
<comment type="similarity">
    <text evidence="5">Belongs to the GTP cyclohydrolase I family. QueF type 2 subfamily.</text>
</comment>
<evidence type="ECO:0000256" key="4">
    <source>
        <dbReference type="ARBA" id="ARBA00023002"/>
    </source>
</evidence>
<dbReference type="InterPro" id="IPR043133">
    <property type="entry name" value="GTP-CH-I_C/QueF"/>
</dbReference>
<protein>
    <recommendedName>
        <fullName evidence="5">NADPH-dependent 7-cyano-7-deazaguanine reductase</fullName>
        <ecNumber evidence="5">1.7.1.13</ecNumber>
    </recommendedName>
    <alternativeName>
        <fullName evidence="5">7-cyano-7-carbaguanine reductase</fullName>
    </alternativeName>
    <alternativeName>
        <fullName evidence="5">NADPH-dependent nitrile oxidoreductase</fullName>
    </alternativeName>
    <alternativeName>
        <fullName evidence="5">PreQ(0) reductase</fullName>
    </alternativeName>
</protein>
<evidence type="ECO:0000256" key="3">
    <source>
        <dbReference type="ARBA" id="ARBA00022857"/>
    </source>
</evidence>
<dbReference type="InterPro" id="IPR029500">
    <property type="entry name" value="QueF"/>
</dbReference>
<dbReference type="Gene3D" id="3.30.1130.10">
    <property type="match status" value="2"/>
</dbReference>
<reference evidence="7" key="2">
    <citation type="submission" date="2021-04" db="EMBL/GenBank/DDBJ databases">
        <authorList>
            <person name="Gilroy R."/>
        </authorList>
    </citation>
    <scope>NUCLEOTIDE SEQUENCE</scope>
    <source>
        <strain evidence="7">9264</strain>
    </source>
</reference>
<organism evidence="7 8">
    <name type="scientific">Candidatus Paenalcaligenes intestinipullorum</name>
    <dbReference type="NCBI Taxonomy" id="2838718"/>
    <lineage>
        <taxon>Bacteria</taxon>
        <taxon>Pseudomonadati</taxon>
        <taxon>Pseudomonadota</taxon>
        <taxon>Betaproteobacteria</taxon>
        <taxon>Burkholderiales</taxon>
        <taxon>Alcaligenaceae</taxon>
        <taxon>Paenalcaligenes</taxon>
    </lineage>
</organism>
<comment type="pathway">
    <text evidence="5">tRNA modification; tRNA-queuosine biosynthesis.</text>
</comment>
<dbReference type="HAMAP" id="MF_00817">
    <property type="entry name" value="QueF_type2"/>
    <property type="match status" value="1"/>
</dbReference>
<dbReference type="Pfam" id="PF14489">
    <property type="entry name" value="QueF"/>
    <property type="match status" value="1"/>
</dbReference>
<keyword evidence="1 5" id="KW-0963">Cytoplasm</keyword>
<comment type="caution">
    <text evidence="7">The sequence shown here is derived from an EMBL/GenBank/DDBJ whole genome shotgun (WGS) entry which is preliminary data.</text>
</comment>
<sequence length="273" mass="31140">MSSSLSSSPLGKATAYPSQYDASLLFTIDRAANRAQLTIPKEWHGQDIWTAYEISWLNRQGKPMVAIGEFRIPWDSPKIVESKSLKLYLNSFNDSSFESIKQVKQHIQTDLSAAVDAHVDVQLFQLQPYSGPLIHDLEGENIDDLEVEIEHYSPEPTLLRCEEDAPVVFECLYSDLLKSNCPETGQPDWGSIQIAYTGPKIDRASLLKYIISFRRHTEFHEHCVERIYADIQAQCAPKSLLVYARYTRRGGLDINPWRSSQRNHVATTRTPRQ</sequence>
<feature type="domain" description="NADPH-dependent 7-cyano-7-deazaguanine reductase N-terminal" evidence="6">
    <location>
        <begin position="16"/>
        <end position="123"/>
    </location>
</feature>
<evidence type="ECO:0000313" key="8">
    <source>
        <dbReference type="Proteomes" id="UP000823889"/>
    </source>
</evidence>